<name>A0A1F7GC09_9BACT</name>
<dbReference type="Proteomes" id="UP000178372">
    <property type="component" value="Unassembled WGS sequence"/>
</dbReference>
<dbReference type="EMBL" id="MFZF01000020">
    <property type="protein sequence ID" value="OGK16132.1"/>
    <property type="molecule type" value="Genomic_DNA"/>
</dbReference>
<sequence>MISVVEPCTMCLSACSQAGYTSVNFIIPAKPYITRFPYVTDGISLQKKQELAQNFSEKIDLIHLKQYEAKFKKIFDDAMKDLFIK</sequence>
<organism evidence="1 2">
    <name type="scientific">Candidatus Roizmanbacteria bacterium RIFCSPHIGHO2_01_FULL_39_12b</name>
    <dbReference type="NCBI Taxonomy" id="1802030"/>
    <lineage>
        <taxon>Bacteria</taxon>
        <taxon>Candidatus Roizmaniibacteriota</taxon>
    </lineage>
</organism>
<evidence type="ECO:0008006" key="3">
    <source>
        <dbReference type="Google" id="ProtNLM"/>
    </source>
</evidence>
<comment type="caution">
    <text evidence="1">The sequence shown here is derived from an EMBL/GenBank/DDBJ whole genome shotgun (WGS) entry which is preliminary data.</text>
</comment>
<gene>
    <name evidence="1" type="ORF">A2690_01700</name>
</gene>
<dbReference type="AlphaFoldDB" id="A0A1F7GC09"/>
<reference evidence="1 2" key="1">
    <citation type="journal article" date="2016" name="Nat. Commun.">
        <title>Thousands of microbial genomes shed light on interconnected biogeochemical processes in an aquifer system.</title>
        <authorList>
            <person name="Anantharaman K."/>
            <person name="Brown C.T."/>
            <person name="Hug L.A."/>
            <person name="Sharon I."/>
            <person name="Castelle C.J."/>
            <person name="Probst A.J."/>
            <person name="Thomas B.C."/>
            <person name="Singh A."/>
            <person name="Wilkins M.J."/>
            <person name="Karaoz U."/>
            <person name="Brodie E.L."/>
            <person name="Williams K.H."/>
            <person name="Hubbard S.S."/>
            <person name="Banfield J.F."/>
        </authorList>
    </citation>
    <scope>NUCLEOTIDE SEQUENCE [LARGE SCALE GENOMIC DNA]</scope>
</reference>
<evidence type="ECO:0000313" key="1">
    <source>
        <dbReference type="EMBL" id="OGK16132.1"/>
    </source>
</evidence>
<protein>
    <recommendedName>
        <fullName evidence="3">CMP/dCMP-type deaminase domain-containing protein</fullName>
    </recommendedName>
</protein>
<accession>A0A1F7GC09</accession>
<proteinExistence type="predicted"/>
<evidence type="ECO:0000313" key="2">
    <source>
        <dbReference type="Proteomes" id="UP000178372"/>
    </source>
</evidence>